<feature type="transmembrane region" description="Helical" evidence="1">
    <location>
        <begin position="69"/>
        <end position="89"/>
    </location>
</feature>
<evidence type="ECO:0000313" key="2">
    <source>
        <dbReference type="EMBL" id="MFD2518829.1"/>
    </source>
</evidence>
<organism evidence="2 3">
    <name type="scientific">Salinimicrobium flavum</name>
    <dbReference type="NCBI Taxonomy" id="1737065"/>
    <lineage>
        <taxon>Bacteria</taxon>
        <taxon>Pseudomonadati</taxon>
        <taxon>Bacteroidota</taxon>
        <taxon>Flavobacteriia</taxon>
        <taxon>Flavobacteriales</taxon>
        <taxon>Flavobacteriaceae</taxon>
        <taxon>Salinimicrobium</taxon>
    </lineage>
</organism>
<sequence>MKKRDILKILVLLVIFYPAYTLFRANEALGNVLAIEAENSITNYQISVWITWIVLVTVAVFYKWTQKRNYFFFFTYGFLFVTFSILGYLHQEMVNIFDLPSPFRDSYTLGVLTAIQNILVSSILTGFLHAGVWWFTRRWHRR</sequence>
<dbReference type="EMBL" id="JBHULT010000010">
    <property type="protein sequence ID" value="MFD2518829.1"/>
    <property type="molecule type" value="Genomic_DNA"/>
</dbReference>
<feature type="transmembrane region" description="Helical" evidence="1">
    <location>
        <begin position="109"/>
        <end position="135"/>
    </location>
</feature>
<comment type="caution">
    <text evidence="2">The sequence shown here is derived from an EMBL/GenBank/DDBJ whole genome shotgun (WGS) entry which is preliminary data.</text>
</comment>
<feature type="transmembrane region" description="Helical" evidence="1">
    <location>
        <begin position="43"/>
        <end position="62"/>
    </location>
</feature>
<keyword evidence="1" id="KW-1133">Transmembrane helix</keyword>
<protein>
    <recommendedName>
        <fullName evidence="4">VanZ like family protein</fullName>
    </recommendedName>
</protein>
<keyword evidence="1" id="KW-0812">Transmembrane</keyword>
<feature type="transmembrane region" description="Helical" evidence="1">
    <location>
        <begin position="7"/>
        <end position="23"/>
    </location>
</feature>
<evidence type="ECO:0000313" key="3">
    <source>
        <dbReference type="Proteomes" id="UP001597468"/>
    </source>
</evidence>
<keyword evidence="3" id="KW-1185">Reference proteome</keyword>
<proteinExistence type="predicted"/>
<gene>
    <name evidence="2" type="ORF">ACFSTG_13050</name>
</gene>
<name>A0ABW5J033_9FLAO</name>
<evidence type="ECO:0008006" key="4">
    <source>
        <dbReference type="Google" id="ProtNLM"/>
    </source>
</evidence>
<evidence type="ECO:0000256" key="1">
    <source>
        <dbReference type="SAM" id="Phobius"/>
    </source>
</evidence>
<dbReference type="RefSeq" id="WP_380753677.1">
    <property type="nucleotide sequence ID" value="NZ_JBHULT010000010.1"/>
</dbReference>
<dbReference type="Proteomes" id="UP001597468">
    <property type="component" value="Unassembled WGS sequence"/>
</dbReference>
<accession>A0ABW5J033</accession>
<reference evidence="3" key="1">
    <citation type="journal article" date="2019" name="Int. J. Syst. Evol. Microbiol.">
        <title>The Global Catalogue of Microorganisms (GCM) 10K type strain sequencing project: providing services to taxonomists for standard genome sequencing and annotation.</title>
        <authorList>
            <consortium name="The Broad Institute Genomics Platform"/>
            <consortium name="The Broad Institute Genome Sequencing Center for Infectious Disease"/>
            <person name="Wu L."/>
            <person name="Ma J."/>
        </authorList>
    </citation>
    <scope>NUCLEOTIDE SEQUENCE [LARGE SCALE GENOMIC DNA]</scope>
    <source>
        <strain evidence="3">KCTC 42585</strain>
    </source>
</reference>
<keyword evidence="1" id="KW-0472">Membrane</keyword>